<keyword evidence="1 3" id="KW-0547">Nucleotide-binding</keyword>
<feature type="region of interest" description="Disordered" evidence="4">
    <location>
        <begin position="574"/>
        <end position="612"/>
    </location>
</feature>
<feature type="region of interest" description="Disordered" evidence="4">
    <location>
        <begin position="387"/>
        <end position="426"/>
    </location>
</feature>
<reference evidence="6" key="2">
    <citation type="submission" date="2014-05" db="EMBL/GenBank/DDBJ databases">
        <title>The genome sequences of chimpanzee malaria parasites reveal the path to human adaptation.</title>
        <authorList>
            <person name="Otto T.D."/>
            <person name="Rayner J.C."/>
            <person name="Boehme U."/>
            <person name="Pain A."/>
            <person name="Spottiswoode N."/>
            <person name="Sanders M."/>
            <person name="Quail M."/>
            <person name="Ollomo B."/>
            <person name="Renaud F."/>
            <person name="Thomas A.W."/>
            <person name="Prugnolle F."/>
            <person name="Conway D.J."/>
            <person name="Newbold C."/>
            <person name="Berriman M."/>
        </authorList>
    </citation>
    <scope>NUCLEOTIDE SEQUENCE [LARGE SCALE GENOMIC DNA]</scope>
    <source>
        <strain evidence="6">CDC</strain>
    </source>
</reference>
<dbReference type="FunFam" id="1.10.510.10:FF:001197">
    <property type="entry name" value="Serine/threonine protein kinase"/>
    <property type="match status" value="1"/>
</dbReference>
<dbReference type="InterPro" id="IPR017441">
    <property type="entry name" value="Protein_kinase_ATP_BS"/>
</dbReference>
<evidence type="ECO:0000256" key="2">
    <source>
        <dbReference type="ARBA" id="ARBA00022840"/>
    </source>
</evidence>
<dbReference type="Pfam" id="PF00069">
    <property type="entry name" value="Pkinase"/>
    <property type="match status" value="1"/>
</dbReference>
<evidence type="ECO:0000256" key="3">
    <source>
        <dbReference type="PROSITE-ProRule" id="PRU10141"/>
    </source>
</evidence>
<evidence type="ECO:0000256" key="1">
    <source>
        <dbReference type="ARBA" id="ARBA00022741"/>
    </source>
</evidence>
<feature type="compositionally biased region" description="Basic and acidic residues" evidence="4">
    <location>
        <begin position="574"/>
        <end position="596"/>
    </location>
</feature>
<dbReference type="Gene3D" id="1.10.510.10">
    <property type="entry name" value="Transferase(Phosphotransferase) domain 1"/>
    <property type="match status" value="1"/>
</dbReference>
<feature type="compositionally biased region" description="Low complexity" evidence="4">
    <location>
        <begin position="597"/>
        <end position="606"/>
    </location>
</feature>
<dbReference type="EMBL" id="HG810772">
    <property type="protein sequence ID" value="CDO65251.1"/>
    <property type="molecule type" value="Genomic_DNA"/>
</dbReference>
<evidence type="ECO:0000313" key="7">
    <source>
        <dbReference type="Proteomes" id="UP000027581"/>
    </source>
</evidence>
<dbReference type="InterPro" id="IPR011009">
    <property type="entry name" value="Kinase-like_dom_sf"/>
</dbReference>
<reference evidence="6" key="1">
    <citation type="submission" date="2014-01" db="EMBL/GenBank/DDBJ databases">
        <authorList>
            <person name="Aslett M."/>
        </authorList>
    </citation>
    <scope>NUCLEOTIDE SEQUENCE</scope>
    <source>
        <strain evidence="6">CDC</strain>
    </source>
</reference>
<evidence type="ECO:0000256" key="4">
    <source>
        <dbReference type="SAM" id="MobiDB-lite"/>
    </source>
</evidence>
<dbReference type="SUPFAM" id="SSF56112">
    <property type="entry name" value="Protein kinase-like (PK-like)"/>
    <property type="match status" value="1"/>
</dbReference>
<feature type="compositionally biased region" description="Polar residues" evidence="4">
    <location>
        <begin position="1"/>
        <end position="16"/>
    </location>
</feature>
<protein>
    <submittedName>
        <fullName evidence="6">Serine/threonine protein kinase, putative</fullName>
        <ecNumber evidence="6">2.7.11.1</ecNumber>
    </submittedName>
</protein>
<dbReference type="PANTHER" id="PTHR24346:SF30">
    <property type="entry name" value="MATERNAL EMBRYONIC LEUCINE ZIPPER KINASE"/>
    <property type="match status" value="1"/>
</dbReference>
<dbReference type="GO" id="GO:0004674">
    <property type="term" value="F:protein serine/threonine kinase activity"/>
    <property type="evidence" value="ECO:0007669"/>
    <property type="project" value="UniProtKB-KW"/>
</dbReference>
<keyword evidence="6" id="KW-0808">Transferase</keyword>
<accession>A0A060S0G8</accession>
<dbReference type="GO" id="GO:0035556">
    <property type="term" value="P:intracellular signal transduction"/>
    <property type="evidence" value="ECO:0007669"/>
    <property type="project" value="TreeGrafter"/>
</dbReference>
<gene>
    <name evidence="6" type="ORF">PRCDC_1143600</name>
</gene>
<feature type="compositionally biased region" description="Basic and acidic residues" evidence="4">
    <location>
        <begin position="922"/>
        <end position="932"/>
    </location>
</feature>
<sequence>MDYSNNKKNVKAMSQHQNKDSSEYNENYYKRQYNIKNRKNEEIKVGSNLSTNNDVLQLPSVLHNHIRIVRTNDSCFKDYIVLSNLGKGTYAQVWKVKHKITNEIYAAKLLQPNQFPKESFNRIVEMFTKEIINLSICQCPGVIKLHKVIGGKEGWILIQDFANDGTLWKENLSSNMNEAFLYFIQLLQGMWYIQEMNIVHRDLKPTNILRYDNKRIVIADFGWSEHIDSCNLHPTEWPGTLEINPPEVLRNTGPMTEKIDNYALGMNMILFISGRFVCRQKGIECSKVAQTILKTVHNLRHSKPPSRFRENLKAWDLFVKLTSSNPIERLSLQNVLDHPWVTEMLNNFSLQNSKFLWHEKVKSRWIYLLSNNWDFFKNISSISSSTNNNNNNNNNNNINNNNNNNNEGSKSIINTSHNNNNNSSNTKIIGKYNDMDNQHNLSSTSTKNNKNTLIIDNEKNNKEKTNKYSRSCLKNDYELLFYMMKNNFKGKINCCSVKKNEIPKIENIQEIKNGEGKDQNELMQNIENMEHSGNIDKLEIMKKSENIRMYDQTNVDQHKYNNDVDEDKYKNDVDEDKYKNDVDGDKYKNDVDEDKYNNNMDNNMDNHQTNRSSKFDDMQINRNNNMGDQYLPYNNDKEIQHITTKNKDYNSKNYIANIQKKKNITIPKNHMMNIPSATSHEINKEYKMNRQIGVVPKGYYDHNNHNINNNNDNDNNNNYNHILYNNRRHAHKDHIVVNSNNCTRKCKNNHAEEQKEVFIISDSFEENARGTYDKNKNNKKKKNSKKCDPINKKDIDHRKDMNMQFNHEEDINKYYNKYKTMNEKMFYNKNELLIHNNNNNNNNNNNIYNKFNENVDVYNQNADSTESMRRTKGHTFNKQENRRTCSQIYDDNIYDDNRYFDEGKANLDTYKNDKNGMSNIKNVERHINRNNEEDVDNDGNVYEDNKKEEEEEDDEEDNDDDSDGDHEHEHKLNNTNENIDNQDEEEDDEEDDEEDEEEDEDEDNNDNDDNSDDDDDDNNDNNDDNNSGKKNRDRHIYNYHNYITYLKKNKQMNDKTNGDMKNVQDKCSNIRDTEDFIHYNQKKSSSLLLSDVDNMKKFLKNYKKQIHDTKGVLSKTTFKMSDLMKKKYKEQNCIKKKDTSTKDIVINPMLNNNRNDLNNIEKVKYKDEKNKNDCTYVKEEGKKCRDIKKIEHIYNYDSDKMDNVSHYQYDTHYKKERIKAFSGKNISVEDINFRWHQDKATILPQQNGSNISRESKDSKKIDTVPNKNNVDATIKYMNLYNNNNNNNKNNDMGKDLFIKQNDKNTNQYINKYEEEYNIFLERLNYKKKNKRNNTMNSTNCRNHINDKAMNIKKDDKKNMLPRLLLKINKILDDNNLDDKKEKNERNMRNKYYDGINNMKECFNINITHDIVESEKASSYDKYNEYNKYNKYHKYNKKYNDSFINSSHCSTYKNEDHKIELRHNRDSTKETDTLLSDKKCSFKNKSTYDYLKQNNLNMSIGKRRDTYKNDIINILKEKEEQVGDVLKEEDSYKQTDKKVDVEIYRNEKKNSLDISNNIIINNFMNNTYHHKNNSIEKRTDSPMKYYMDTLNYFDNNKNMLDMHKDKEKVLMMSNDQKKSGLYNYDMNNNDDKEDTFTKLLVNKNERVKKYNYQRDVDVDIDVEMIKKKINNTVINREDKKNLNYDESIMIESVNNGYDNIFIGKKKNDDAKQNNIPSYNIHTYDNNMESIKYNIKEDKKKKKNVHNFNNHDNDMSNNLYRHRKNSFSSINTQEPKIYDSTKYSHNESLCSFKKVQEDKILEELINGESIGTTEATTETETFVHKNYNNEKKQCAYFSVHNNIKIYNKSSTITLDDSIKESSVKNSSCSTFDYSDLEFQYFSNKENIVDSYNTEYKYGPRELGDISRYENKSTLAEKTKNHTKQNEVHHHNIVGKKKAVDHINNFTLENNDIFLKMHDIQNITKV</sequence>
<proteinExistence type="predicted"/>
<dbReference type="PROSITE" id="PS50011">
    <property type="entry name" value="PROTEIN_KINASE_DOM"/>
    <property type="match status" value="1"/>
</dbReference>
<name>A0A060S0G8_PLARE</name>
<dbReference type="EC" id="2.7.11.1" evidence="6"/>
<dbReference type="GO" id="GO:0005737">
    <property type="term" value="C:cytoplasm"/>
    <property type="evidence" value="ECO:0007669"/>
    <property type="project" value="TreeGrafter"/>
</dbReference>
<dbReference type="PANTHER" id="PTHR24346">
    <property type="entry name" value="MAP/MICROTUBULE AFFINITY-REGULATING KINASE"/>
    <property type="match status" value="1"/>
</dbReference>
<dbReference type="VEuPathDB" id="PlasmoDB:PRG01_1142600"/>
<evidence type="ECO:0000313" key="6">
    <source>
        <dbReference type="EMBL" id="CDO65251.1"/>
    </source>
</evidence>
<keyword evidence="2 3" id="KW-0067">ATP-binding</keyword>
<dbReference type="VEuPathDB" id="PlasmoDB:PRCDC_1143600"/>
<dbReference type="Proteomes" id="UP000027581">
    <property type="component" value="Unassembled WGS sequence"/>
</dbReference>
<keyword evidence="6" id="KW-0418">Kinase</keyword>
<dbReference type="GO" id="GO:0005524">
    <property type="term" value="F:ATP binding"/>
    <property type="evidence" value="ECO:0007669"/>
    <property type="project" value="UniProtKB-UniRule"/>
</dbReference>
<evidence type="ECO:0000259" key="5">
    <source>
        <dbReference type="PROSITE" id="PS50011"/>
    </source>
</evidence>
<keyword evidence="6" id="KW-0723">Serine/threonine-protein kinase</keyword>
<feature type="compositionally biased region" description="Acidic residues" evidence="4">
    <location>
        <begin position="949"/>
        <end position="964"/>
    </location>
</feature>
<feature type="region of interest" description="Disordered" evidence="4">
    <location>
        <begin position="1"/>
        <end position="26"/>
    </location>
</feature>
<organism evidence="6 7">
    <name type="scientific">Plasmodium reichenowi</name>
    <dbReference type="NCBI Taxonomy" id="5854"/>
    <lineage>
        <taxon>Eukaryota</taxon>
        <taxon>Sar</taxon>
        <taxon>Alveolata</taxon>
        <taxon>Apicomplexa</taxon>
        <taxon>Aconoidasida</taxon>
        <taxon>Haemosporida</taxon>
        <taxon>Plasmodiidae</taxon>
        <taxon>Plasmodium</taxon>
        <taxon>Plasmodium (Laverania)</taxon>
    </lineage>
</organism>
<dbReference type="PROSITE" id="PS00107">
    <property type="entry name" value="PROTEIN_KINASE_ATP"/>
    <property type="match status" value="1"/>
</dbReference>
<feature type="domain" description="Protein kinase" evidence="5">
    <location>
        <begin position="79"/>
        <end position="341"/>
    </location>
</feature>
<dbReference type="SMART" id="SM00220">
    <property type="entry name" value="S_TKc"/>
    <property type="match status" value="1"/>
</dbReference>
<feature type="region of interest" description="Disordered" evidence="4">
    <location>
        <begin position="908"/>
        <end position="1035"/>
    </location>
</feature>
<feature type="compositionally biased region" description="Acidic residues" evidence="4">
    <location>
        <begin position="980"/>
        <end position="1023"/>
    </location>
</feature>
<dbReference type="InterPro" id="IPR000719">
    <property type="entry name" value="Prot_kinase_dom"/>
</dbReference>
<feature type="region of interest" description="Disordered" evidence="4">
    <location>
        <begin position="769"/>
        <end position="793"/>
    </location>
</feature>
<feature type="binding site" evidence="3">
    <location>
        <position position="108"/>
    </location>
    <ligand>
        <name>ATP</name>
        <dbReference type="ChEBI" id="CHEBI:30616"/>
    </ligand>
</feature>
<keyword evidence="7" id="KW-1185">Reference proteome</keyword>